<dbReference type="Gene3D" id="1.10.630.10">
    <property type="entry name" value="Cytochrome P450"/>
    <property type="match status" value="1"/>
</dbReference>
<dbReference type="PRINTS" id="PR00463">
    <property type="entry name" value="EP450I"/>
</dbReference>
<dbReference type="InterPro" id="IPR036396">
    <property type="entry name" value="Cyt_P450_sf"/>
</dbReference>
<evidence type="ECO:0000256" key="5">
    <source>
        <dbReference type="ARBA" id="ARBA00022723"/>
    </source>
</evidence>
<dbReference type="GO" id="GO:0004497">
    <property type="term" value="F:monooxygenase activity"/>
    <property type="evidence" value="ECO:0007669"/>
    <property type="project" value="UniProtKB-KW"/>
</dbReference>
<dbReference type="Pfam" id="PF00067">
    <property type="entry name" value="p450"/>
    <property type="match status" value="1"/>
</dbReference>
<dbReference type="InterPro" id="IPR001128">
    <property type="entry name" value="Cyt_P450"/>
</dbReference>
<dbReference type="PANTHER" id="PTHR47943:SF2">
    <property type="entry name" value="CYTOCHROME P450"/>
    <property type="match status" value="1"/>
</dbReference>
<dbReference type="GO" id="GO:0005506">
    <property type="term" value="F:iron ion binding"/>
    <property type="evidence" value="ECO:0007669"/>
    <property type="project" value="InterPro"/>
</dbReference>
<reference evidence="14 15" key="1">
    <citation type="submission" date="2018-04" db="EMBL/GenBank/DDBJ databases">
        <authorList>
            <person name="Vogel A."/>
        </authorList>
    </citation>
    <scope>NUCLEOTIDE SEQUENCE [LARGE SCALE GENOMIC DNA]</scope>
</reference>
<dbReference type="InterPro" id="IPR017972">
    <property type="entry name" value="Cyt_P450_CS"/>
</dbReference>
<keyword evidence="6 12" id="KW-0560">Oxidoreductase</keyword>
<name>A0A484L1J1_9ASTE</name>
<dbReference type="Proteomes" id="UP000595140">
    <property type="component" value="Unassembled WGS sequence"/>
</dbReference>
<keyword evidence="9 13" id="KW-0472">Membrane</keyword>
<keyword evidence="7 11" id="KW-0408">Iron</keyword>
<feature type="binding site" description="axial binding residue" evidence="11">
    <location>
        <position position="471"/>
    </location>
    <ligand>
        <name>heme</name>
        <dbReference type="ChEBI" id="CHEBI:30413"/>
    </ligand>
    <ligandPart>
        <name>Fe</name>
        <dbReference type="ChEBI" id="CHEBI:18248"/>
    </ligandPart>
</feature>
<comment type="function">
    <text evidence="10">May have a role in maturation, such as during flavor formation or other metabolite production specific to aging tissues.</text>
</comment>
<keyword evidence="4 11" id="KW-0349">Heme</keyword>
<dbReference type="CDD" id="cd11072">
    <property type="entry name" value="CYP71-like"/>
    <property type="match status" value="1"/>
</dbReference>
<dbReference type="PANTHER" id="PTHR47943">
    <property type="entry name" value="CYTOCHROME P450 93A3-LIKE"/>
    <property type="match status" value="1"/>
</dbReference>
<proteinExistence type="inferred from homology"/>
<dbReference type="AlphaFoldDB" id="A0A484L1J1"/>
<dbReference type="PRINTS" id="PR00385">
    <property type="entry name" value="P450"/>
</dbReference>
<comment type="cofactor">
    <cofactor evidence="1 11">
        <name>heme</name>
        <dbReference type="ChEBI" id="CHEBI:30413"/>
    </cofactor>
</comment>
<feature type="transmembrane region" description="Helical" evidence="13">
    <location>
        <begin position="12"/>
        <end position="32"/>
    </location>
</feature>
<evidence type="ECO:0000256" key="8">
    <source>
        <dbReference type="ARBA" id="ARBA00023033"/>
    </source>
</evidence>
<evidence type="ECO:0000256" key="12">
    <source>
        <dbReference type="RuleBase" id="RU000461"/>
    </source>
</evidence>
<evidence type="ECO:0000256" key="2">
    <source>
        <dbReference type="ARBA" id="ARBA00004370"/>
    </source>
</evidence>
<dbReference type="OrthoDB" id="2789670at2759"/>
<evidence type="ECO:0000256" key="6">
    <source>
        <dbReference type="ARBA" id="ARBA00023002"/>
    </source>
</evidence>
<evidence type="ECO:0000256" key="10">
    <source>
        <dbReference type="ARBA" id="ARBA00055645"/>
    </source>
</evidence>
<gene>
    <name evidence="14" type="ORF">CCAM_LOCUS11941</name>
</gene>
<comment type="subcellular location">
    <subcellularLocation>
        <location evidence="2">Membrane</location>
    </subcellularLocation>
</comment>
<dbReference type="PROSITE" id="PS00086">
    <property type="entry name" value="CYTOCHROME_P450"/>
    <property type="match status" value="1"/>
</dbReference>
<dbReference type="FunFam" id="1.10.630.10:FF:000011">
    <property type="entry name" value="Cytochrome P450 83B1"/>
    <property type="match status" value="1"/>
</dbReference>
<keyword evidence="15" id="KW-1185">Reference proteome</keyword>
<keyword evidence="13" id="KW-1133">Transmembrane helix</keyword>
<evidence type="ECO:0000256" key="7">
    <source>
        <dbReference type="ARBA" id="ARBA00023004"/>
    </source>
</evidence>
<keyword evidence="8 12" id="KW-0503">Monooxygenase</keyword>
<evidence type="ECO:0000256" key="13">
    <source>
        <dbReference type="SAM" id="Phobius"/>
    </source>
</evidence>
<evidence type="ECO:0000256" key="4">
    <source>
        <dbReference type="ARBA" id="ARBA00022617"/>
    </source>
</evidence>
<keyword evidence="13" id="KW-0812">Transmembrane</keyword>
<sequence length="532" mass="60132">MDMAMMSTTTWVRTAVAFVVIVASAIIVSHLFEHTTKKEVKTVNTKKKKRLVPPGPRGLPVIGHLHLIGQNPHKDLQKLSQTHGPIMRLRFGTVDTVVASSSHAARLFLKTNDLNFTNRASQQLGDILSYDSKDVVFGDYSPIWCEMRKLYAVELLSSQKVNSFEPLRRQELCLLIESLKKQCPVAVVGEGVVDLSATLASMNLNLTCRMLFGKKYEEWDVVGDDGKGFKAAIDEVIHLAGATNLGDYFPVLSGLDVQGLCRRAKVVKNVYDQFFERVLVDRENHKRDERDDAAASRDFVDILLGILINKETNSFEFTREHVKSMMLDLLIGAMDTSSTVVVWAMSELIKNPTKMKRLKEELERQVGLHRMVDEKDLEHLKYLEMVIKETLRLHPTAPLLIPRAAIEDCTVGDFHVPKNTKVIINVWAIGRDPNVWSDAEEFMPERFEGSNVDYRGRHFELLPFGSGRRGCPGLQLGVTMVRLMLAQLVHCFDWDLPKAALPAHDLDMTEKYGLVMNRAHNLMLVPTYKLLV</sequence>
<dbReference type="GO" id="GO:0016705">
    <property type="term" value="F:oxidoreductase activity, acting on paired donors, with incorporation or reduction of molecular oxygen"/>
    <property type="evidence" value="ECO:0007669"/>
    <property type="project" value="InterPro"/>
</dbReference>
<dbReference type="InterPro" id="IPR002401">
    <property type="entry name" value="Cyt_P450_E_grp-I"/>
</dbReference>
<evidence type="ECO:0000256" key="9">
    <source>
        <dbReference type="ARBA" id="ARBA00023136"/>
    </source>
</evidence>
<organism evidence="14 15">
    <name type="scientific">Cuscuta campestris</name>
    <dbReference type="NCBI Taxonomy" id="132261"/>
    <lineage>
        <taxon>Eukaryota</taxon>
        <taxon>Viridiplantae</taxon>
        <taxon>Streptophyta</taxon>
        <taxon>Embryophyta</taxon>
        <taxon>Tracheophyta</taxon>
        <taxon>Spermatophyta</taxon>
        <taxon>Magnoliopsida</taxon>
        <taxon>eudicotyledons</taxon>
        <taxon>Gunneridae</taxon>
        <taxon>Pentapetalae</taxon>
        <taxon>asterids</taxon>
        <taxon>lamiids</taxon>
        <taxon>Solanales</taxon>
        <taxon>Convolvulaceae</taxon>
        <taxon>Cuscuteae</taxon>
        <taxon>Cuscuta</taxon>
        <taxon>Cuscuta subgen. Grammica</taxon>
        <taxon>Cuscuta sect. Cleistogrammica</taxon>
    </lineage>
</organism>
<accession>A0A484L1J1</accession>
<evidence type="ECO:0000313" key="14">
    <source>
        <dbReference type="EMBL" id="VFQ70165.1"/>
    </source>
</evidence>
<dbReference type="SUPFAM" id="SSF48264">
    <property type="entry name" value="Cytochrome P450"/>
    <property type="match status" value="1"/>
</dbReference>
<evidence type="ECO:0000313" key="15">
    <source>
        <dbReference type="Proteomes" id="UP000595140"/>
    </source>
</evidence>
<dbReference type="GO" id="GO:0020037">
    <property type="term" value="F:heme binding"/>
    <property type="evidence" value="ECO:0007669"/>
    <property type="project" value="InterPro"/>
</dbReference>
<comment type="similarity">
    <text evidence="3 12">Belongs to the cytochrome P450 family.</text>
</comment>
<protein>
    <submittedName>
        <fullName evidence="14">Uncharacterized protein</fullName>
    </submittedName>
</protein>
<evidence type="ECO:0000256" key="1">
    <source>
        <dbReference type="ARBA" id="ARBA00001971"/>
    </source>
</evidence>
<evidence type="ECO:0000256" key="3">
    <source>
        <dbReference type="ARBA" id="ARBA00010617"/>
    </source>
</evidence>
<evidence type="ECO:0000256" key="11">
    <source>
        <dbReference type="PIRSR" id="PIRSR602401-1"/>
    </source>
</evidence>
<keyword evidence="5 11" id="KW-0479">Metal-binding</keyword>
<dbReference type="EMBL" id="OOIL02000889">
    <property type="protein sequence ID" value="VFQ70165.1"/>
    <property type="molecule type" value="Genomic_DNA"/>
</dbReference>
<dbReference type="GO" id="GO:0016020">
    <property type="term" value="C:membrane"/>
    <property type="evidence" value="ECO:0007669"/>
    <property type="project" value="UniProtKB-SubCell"/>
</dbReference>